<keyword evidence="2" id="KW-1185">Reference proteome</keyword>
<evidence type="ECO:0000313" key="1">
    <source>
        <dbReference type="EMBL" id="KAJ6641437.1"/>
    </source>
</evidence>
<dbReference type="Proteomes" id="UP001151699">
    <property type="component" value="Chromosome B"/>
</dbReference>
<sequence length="106" mass="11994">MNPLKTSHPLKYTPHSQALAESVEVMVPRDLEVVFVELEVAKVFRDICLVSVESEVVTAPANWLLHLLIPLKLLSRMALSSTFPRQCAAEFLLAVRRLKKKLQKCI</sequence>
<gene>
    <name evidence="1" type="ORF">Bhyg_06376</name>
</gene>
<dbReference type="AlphaFoldDB" id="A0A9Q0N0I5"/>
<dbReference type="EMBL" id="WJQU01000002">
    <property type="protein sequence ID" value="KAJ6641437.1"/>
    <property type="molecule type" value="Genomic_DNA"/>
</dbReference>
<accession>A0A9Q0N0I5</accession>
<organism evidence="1 2">
    <name type="scientific">Pseudolycoriella hygida</name>
    <dbReference type="NCBI Taxonomy" id="35572"/>
    <lineage>
        <taxon>Eukaryota</taxon>
        <taxon>Metazoa</taxon>
        <taxon>Ecdysozoa</taxon>
        <taxon>Arthropoda</taxon>
        <taxon>Hexapoda</taxon>
        <taxon>Insecta</taxon>
        <taxon>Pterygota</taxon>
        <taxon>Neoptera</taxon>
        <taxon>Endopterygota</taxon>
        <taxon>Diptera</taxon>
        <taxon>Nematocera</taxon>
        <taxon>Sciaroidea</taxon>
        <taxon>Sciaridae</taxon>
        <taxon>Pseudolycoriella</taxon>
    </lineage>
</organism>
<reference evidence="1" key="1">
    <citation type="submission" date="2022-07" db="EMBL/GenBank/DDBJ databases">
        <authorList>
            <person name="Trinca V."/>
            <person name="Uliana J.V.C."/>
            <person name="Torres T.T."/>
            <person name="Ward R.J."/>
            <person name="Monesi N."/>
        </authorList>
    </citation>
    <scope>NUCLEOTIDE SEQUENCE</scope>
    <source>
        <strain evidence="1">HSMRA1968</strain>
        <tissue evidence="1">Whole embryos</tissue>
    </source>
</reference>
<name>A0A9Q0N0I5_9DIPT</name>
<feature type="non-terminal residue" evidence="1">
    <location>
        <position position="1"/>
    </location>
</feature>
<protein>
    <submittedName>
        <fullName evidence="1">Uncharacterized protein</fullName>
    </submittedName>
</protein>
<comment type="caution">
    <text evidence="1">The sequence shown here is derived from an EMBL/GenBank/DDBJ whole genome shotgun (WGS) entry which is preliminary data.</text>
</comment>
<proteinExistence type="predicted"/>
<evidence type="ECO:0000313" key="2">
    <source>
        <dbReference type="Proteomes" id="UP001151699"/>
    </source>
</evidence>